<evidence type="ECO:0000313" key="3">
    <source>
        <dbReference type="Proteomes" id="UP000299102"/>
    </source>
</evidence>
<keyword evidence="3" id="KW-1185">Reference proteome</keyword>
<keyword evidence="1" id="KW-0175">Coiled coil</keyword>
<dbReference type="EMBL" id="BGZK01001375">
    <property type="protein sequence ID" value="GBP78595.1"/>
    <property type="molecule type" value="Genomic_DNA"/>
</dbReference>
<dbReference type="Proteomes" id="UP000299102">
    <property type="component" value="Unassembled WGS sequence"/>
</dbReference>
<sequence length="263" mass="30415">MKIELQNQNTELKESITNSIMAKMDEKLIPIVEENKNLKTKIEKLEKEIEYYKKVERNNNIIIFGLEEKEKSSKVIRKQLTSPSRLVLEGERDQNPPTLKDNNHQKSTIYVTSLNVLTLRSEDNLTELTYALKQIKWDIIGLSEVRRMGERITSHPDYILYHIGETQGHHEVGFIIKQHIAKNGEEFIGISGRIAVMNIKLPGYKSPWSIAQVYSPTEQSNLETINAFYHDLNETIPDYTHKNLIVMGDFNGQIGLRRPLDLQ</sequence>
<dbReference type="Gene3D" id="3.60.10.10">
    <property type="entry name" value="Endonuclease/exonuclease/phosphatase"/>
    <property type="match status" value="1"/>
</dbReference>
<evidence type="ECO:0000313" key="2">
    <source>
        <dbReference type="EMBL" id="GBP78595.1"/>
    </source>
</evidence>
<organism evidence="2 3">
    <name type="scientific">Eumeta variegata</name>
    <name type="common">Bagworm moth</name>
    <name type="synonym">Eumeta japonica</name>
    <dbReference type="NCBI Taxonomy" id="151549"/>
    <lineage>
        <taxon>Eukaryota</taxon>
        <taxon>Metazoa</taxon>
        <taxon>Ecdysozoa</taxon>
        <taxon>Arthropoda</taxon>
        <taxon>Hexapoda</taxon>
        <taxon>Insecta</taxon>
        <taxon>Pterygota</taxon>
        <taxon>Neoptera</taxon>
        <taxon>Endopterygota</taxon>
        <taxon>Lepidoptera</taxon>
        <taxon>Glossata</taxon>
        <taxon>Ditrysia</taxon>
        <taxon>Tineoidea</taxon>
        <taxon>Psychidae</taxon>
        <taxon>Oiketicinae</taxon>
        <taxon>Eumeta</taxon>
    </lineage>
</organism>
<evidence type="ECO:0000256" key="1">
    <source>
        <dbReference type="SAM" id="Coils"/>
    </source>
</evidence>
<accession>A0A4C1YW73</accession>
<dbReference type="AlphaFoldDB" id="A0A4C1YW73"/>
<dbReference type="SUPFAM" id="SSF56219">
    <property type="entry name" value="DNase I-like"/>
    <property type="match status" value="1"/>
</dbReference>
<comment type="caution">
    <text evidence="2">The sequence shown here is derived from an EMBL/GenBank/DDBJ whole genome shotgun (WGS) entry which is preliminary data.</text>
</comment>
<dbReference type="InterPro" id="IPR036691">
    <property type="entry name" value="Endo/exonu/phosph_ase_sf"/>
</dbReference>
<reference evidence="2 3" key="1">
    <citation type="journal article" date="2019" name="Commun. Biol.">
        <title>The bagworm genome reveals a unique fibroin gene that provides high tensile strength.</title>
        <authorList>
            <person name="Kono N."/>
            <person name="Nakamura H."/>
            <person name="Ohtoshi R."/>
            <person name="Tomita M."/>
            <person name="Numata K."/>
            <person name="Arakawa K."/>
        </authorList>
    </citation>
    <scope>NUCLEOTIDE SEQUENCE [LARGE SCALE GENOMIC DNA]</scope>
</reference>
<name>A0A4C1YW73_EUMVA</name>
<proteinExistence type="predicted"/>
<dbReference type="OrthoDB" id="410104at2759"/>
<evidence type="ECO:0008006" key="4">
    <source>
        <dbReference type="Google" id="ProtNLM"/>
    </source>
</evidence>
<gene>
    <name evidence="2" type="ORF">EVAR_57163_1</name>
</gene>
<dbReference type="STRING" id="151549.A0A4C1YW73"/>
<protein>
    <recommendedName>
        <fullName evidence="4">Craniofacial development protein 2</fullName>
    </recommendedName>
</protein>
<feature type="coiled-coil region" evidence="1">
    <location>
        <begin position="28"/>
        <end position="55"/>
    </location>
</feature>